<feature type="domain" description="PDZ" evidence="1">
    <location>
        <begin position="141"/>
        <end position="219"/>
    </location>
</feature>
<reference evidence="2" key="1">
    <citation type="submission" date="2006-10" db="EMBL/GenBank/DDBJ databases">
        <title>Complete sequence of Solibacter usitatus Ellin6076.</title>
        <authorList>
            <consortium name="US DOE Joint Genome Institute"/>
            <person name="Copeland A."/>
            <person name="Lucas S."/>
            <person name="Lapidus A."/>
            <person name="Barry K."/>
            <person name="Detter J.C."/>
            <person name="Glavina del Rio T."/>
            <person name="Hammon N."/>
            <person name="Israni S."/>
            <person name="Dalin E."/>
            <person name="Tice H."/>
            <person name="Pitluck S."/>
            <person name="Thompson L.S."/>
            <person name="Brettin T."/>
            <person name="Bruce D."/>
            <person name="Han C."/>
            <person name="Tapia R."/>
            <person name="Gilna P."/>
            <person name="Schmutz J."/>
            <person name="Larimer F."/>
            <person name="Land M."/>
            <person name="Hauser L."/>
            <person name="Kyrpides N."/>
            <person name="Mikhailova N."/>
            <person name="Janssen P.H."/>
            <person name="Kuske C.R."/>
            <person name="Richardson P."/>
        </authorList>
    </citation>
    <scope>NUCLEOTIDE SEQUENCE</scope>
    <source>
        <strain evidence="2">Ellin6076</strain>
    </source>
</reference>
<gene>
    <name evidence="2" type="ordered locus">Acid_1807</name>
</gene>
<dbReference type="AlphaFoldDB" id="Q027L0"/>
<dbReference type="STRING" id="234267.Acid_1807"/>
<dbReference type="HOGENOM" id="CLU_803859_0_0_0"/>
<organism evidence="2">
    <name type="scientific">Solibacter usitatus (strain Ellin6076)</name>
    <dbReference type="NCBI Taxonomy" id="234267"/>
    <lineage>
        <taxon>Bacteria</taxon>
        <taxon>Pseudomonadati</taxon>
        <taxon>Acidobacteriota</taxon>
        <taxon>Terriglobia</taxon>
        <taxon>Bryobacterales</taxon>
        <taxon>Solibacteraceae</taxon>
        <taxon>Candidatus Solibacter</taxon>
    </lineage>
</organism>
<protein>
    <submittedName>
        <fullName evidence="2">PDZ/DHR/GLGF domain protein</fullName>
    </submittedName>
</protein>
<dbReference type="SMART" id="SM00228">
    <property type="entry name" value="PDZ"/>
    <property type="match status" value="2"/>
</dbReference>
<proteinExistence type="predicted"/>
<dbReference type="Gene3D" id="2.30.42.10">
    <property type="match status" value="2"/>
</dbReference>
<dbReference type="InterPro" id="IPR001478">
    <property type="entry name" value="PDZ"/>
</dbReference>
<dbReference type="NCBIfam" id="NF041199">
    <property type="entry name" value="trx7_PDZ_seleno"/>
    <property type="match status" value="1"/>
</dbReference>
<accession>Q027L0</accession>
<dbReference type="InterPro" id="IPR036034">
    <property type="entry name" value="PDZ_sf"/>
</dbReference>
<evidence type="ECO:0000259" key="1">
    <source>
        <dbReference type="PROSITE" id="PS50106"/>
    </source>
</evidence>
<evidence type="ECO:0000313" key="2">
    <source>
        <dbReference type="EMBL" id="ABJ82797.1"/>
    </source>
</evidence>
<dbReference type="PROSITE" id="PS50106">
    <property type="entry name" value="PDZ"/>
    <property type="match status" value="1"/>
</dbReference>
<dbReference type="InParanoid" id="Q027L0"/>
<dbReference type="OrthoDB" id="259755at2"/>
<dbReference type="eggNOG" id="COG0265">
    <property type="taxonomic scope" value="Bacteria"/>
</dbReference>
<dbReference type="SUPFAM" id="SSF50156">
    <property type="entry name" value="PDZ domain-like"/>
    <property type="match status" value="2"/>
</dbReference>
<dbReference type="KEGG" id="sus:Acid_1807"/>
<sequence>MLSPKDSPLGKQLSQYVCLRITRLDDVDVGLFERDWNNTIYFFAFNADEKIYFRYGGRDSASPDTYLNVDSLELALRQGLQMHEQYLGGALKLPERPKALFPREIPLLVQRTFAQRQCVECHLIGDFQNLQRQQDGVLDKLTHLYRSPDIKTIGIELDVPKGLVVKQATGAAQAAGMKAGDRIVTWNGAPVVTFGDLQYQYDKVDRKAAKLTVQVDRGESLQITLPPRWWWTDLRFRQSSVDPRLDFEDRPLTAEEKSKLGLPPDGIASQVKYVSEFAKIRKTHDLRTGDIIYAVDGVERDEIANTAELFLKLRKKAGESATLGVIRSGQRIQMPLHSYQLSFRK</sequence>
<dbReference type="EMBL" id="CP000473">
    <property type="protein sequence ID" value="ABJ82797.1"/>
    <property type="molecule type" value="Genomic_DNA"/>
</dbReference>
<name>Q027L0_SOLUE</name>